<dbReference type="WBParaSite" id="PSU_v2.g17857.t1">
    <property type="protein sequence ID" value="PSU_v2.g17857.t1"/>
    <property type="gene ID" value="PSU_v2.g17857"/>
</dbReference>
<protein>
    <submittedName>
        <fullName evidence="2">Uncharacterized protein</fullName>
    </submittedName>
</protein>
<evidence type="ECO:0000313" key="1">
    <source>
        <dbReference type="Proteomes" id="UP000887577"/>
    </source>
</evidence>
<dbReference type="AlphaFoldDB" id="A0A914YEH8"/>
<accession>A0A914YEH8</accession>
<organism evidence="1 2">
    <name type="scientific">Panagrolaimus superbus</name>
    <dbReference type="NCBI Taxonomy" id="310955"/>
    <lineage>
        <taxon>Eukaryota</taxon>
        <taxon>Metazoa</taxon>
        <taxon>Ecdysozoa</taxon>
        <taxon>Nematoda</taxon>
        <taxon>Chromadorea</taxon>
        <taxon>Rhabditida</taxon>
        <taxon>Tylenchina</taxon>
        <taxon>Panagrolaimomorpha</taxon>
        <taxon>Panagrolaimoidea</taxon>
        <taxon>Panagrolaimidae</taxon>
        <taxon>Panagrolaimus</taxon>
    </lineage>
</organism>
<proteinExistence type="predicted"/>
<reference evidence="2" key="1">
    <citation type="submission" date="2022-11" db="UniProtKB">
        <authorList>
            <consortium name="WormBaseParasite"/>
        </authorList>
    </citation>
    <scope>IDENTIFICATION</scope>
</reference>
<dbReference type="Proteomes" id="UP000887577">
    <property type="component" value="Unplaced"/>
</dbReference>
<evidence type="ECO:0000313" key="2">
    <source>
        <dbReference type="WBParaSite" id="PSU_v2.g17857.t1"/>
    </source>
</evidence>
<name>A0A914YEH8_9BILA</name>
<sequence>MESSWPQDLLKYKNGNNVQKLYATIKFGFDVEKLAEFIKTKCSTTVKIFLDVDDDVDEVVHNEYQLWLEFKKKISTHFVYPRHVLEEYPRLIIFGKTENGCGTFHAY</sequence>
<keyword evidence="1" id="KW-1185">Reference proteome</keyword>